<dbReference type="AlphaFoldDB" id="A0A285R6K7"/>
<dbReference type="GO" id="GO:0004519">
    <property type="term" value="F:endonuclease activity"/>
    <property type="evidence" value="ECO:0007669"/>
    <property type="project" value="UniProtKB-KW"/>
</dbReference>
<dbReference type="RefSeq" id="WP_097050085.1">
    <property type="nucleotide sequence ID" value="NZ_OBMM01000001.1"/>
</dbReference>
<proteinExistence type="predicted"/>
<gene>
    <name evidence="3" type="ORF">SAMN05428964_10130</name>
</gene>
<feature type="domain" description="OLD protein-like TOPRIM" evidence="2">
    <location>
        <begin position="370"/>
        <end position="436"/>
    </location>
</feature>
<accession>A0A285R6K7</accession>
<keyword evidence="3" id="KW-0378">Hydrolase</keyword>
<feature type="domain" description="Endonuclease GajA/Old nuclease/RecF-like AAA" evidence="1">
    <location>
        <begin position="1"/>
        <end position="78"/>
    </location>
</feature>
<dbReference type="Proteomes" id="UP000219068">
    <property type="component" value="Unassembled WGS sequence"/>
</dbReference>
<keyword evidence="3" id="KW-0255">Endonuclease</keyword>
<dbReference type="PANTHER" id="PTHR43581:SF4">
    <property type="entry name" value="ATP_GTP PHOSPHATASE"/>
    <property type="match status" value="1"/>
</dbReference>
<evidence type="ECO:0000313" key="3">
    <source>
        <dbReference type="EMBL" id="SOB89369.1"/>
    </source>
</evidence>
<keyword evidence="3" id="KW-0540">Nuclease</keyword>
<feature type="domain" description="Endonuclease GajA/Old nuclease/RecF-like AAA" evidence="1">
    <location>
        <begin position="151"/>
        <end position="322"/>
    </location>
</feature>
<dbReference type="Pfam" id="PF13175">
    <property type="entry name" value="AAA_15"/>
    <property type="match status" value="2"/>
</dbReference>
<dbReference type="InterPro" id="IPR027417">
    <property type="entry name" value="P-loop_NTPase"/>
</dbReference>
<protein>
    <submittedName>
        <fullName evidence="3">Putative ATP-dependent endonuclease of the OLD family</fullName>
    </submittedName>
</protein>
<dbReference type="CDD" id="cd01026">
    <property type="entry name" value="TOPRIM_OLD"/>
    <property type="match status" value="1"/>
</dbReference>
<evidence type="ECO:0000259" key="2">
    <source>
        <dbReference type="Pfam" id="PF20469"/>
    </source>
</evidence>
<name>A0A285R6K7_9PROT</name>
<dbReference type="SUPFAM" id="SSF52540">
    <property type="entry name" value="P-loop containing nucleoside triphosphate hydrolases"/>
    <property type="match status" value="1"/>
</dbReference>
<dbReference type="InterPro" id="IPR041685">
    <property type="entry name" value="AAA_GajA/Old/RecF-like"/>
</dbReference>
<dbReference type="InterPro" id="IPR051396">
    <property type="entry name" value="Bact_Antivir_Def_Nuclease"/>
</dbReference>
<reference evidence="3 4" key="1">
    <citation type="submission" date="2017-08" db="EMBL/GenBank/DDBJ databases">
        <authorList>
            <person name="de Groot N.N."/>
        </authorList>
    </citation>
    <scope>NUCLEOTIDE SEQUENCE [LARGE SCALE GENOMIC DNA]</scope>
    <source>
        <strain evidence="3 4">USBA 78</strain>
    </source>
</reference>
<dbReference type="Pfam" id="PF20469">
    <property type="entry name" value="OLD-like_TOPRIM"/>
    <property type="match status" value="1"/>
</dbReference>
<dbReference type="Gene3D" id="3.40.50.300">
    <property type="entry name" value="P-loop containing nucleotide triphosphate hydrolases"/>
    <property type="match status" value="1"/>
</dbReference>
<dbReference type="InterPro" id="IPR034139">
    <property type="entry name" value="TOPRIM_OLD"/>
</dbReference>
<evidence type="ECO:0000259" key="1">
    <source>
        <dbReference type="Pfam" id="PF13175"/>
    </source>
</evidence>
<sequence>MYLAQLNISNFRKLKHAELEFQPGLNVLVGANNVGKTAVVDALRALLAGHDEPYPRLDAEDVHRSPAVSAVGPITFQYIFRDLDEDDEADFLQALAFDASGKSEVHITVRYSEVDKIGRLRAKRWCGNHEDVGLSSDMMENLRGVYLPPLRDASQGLKPNRGSQLARLFQLLSDDTGREEINEALKKLDDELKKHDPIKNTHTAIKGRHDKMLGPQLSQLLELGLSGSDFQRLASRLSLMVDAFEIEQNGLGFNNLIYMAVVLSELTKSTEASYRSLIVEEPEAHLHPQLQAVLLGYLETLKVTEGEKPIQLFVTSHSPNFASIANIDSLACLVDTGSSVETFFPRNIVFDKGKREKLERYLDVTRAEIFFARRVIFVEGAAELMLVSVLAAKAGYNLREHGVSLISVEGLNFDSFLPLFGENALKIPVSLITDADPIDASGNGDAPALYPELGDLITVSDNTAKMKKREDKFVKVFHGVKTLEYDLALYDVNRLAMIKALKELHPKIGETLESTVNAGQTDAEKARLLFSGMFERAQNNVQKGRFGQALAQIFADGTECAVPVYISDAIKHACRKELTTP</sequence>
<evidence type="ECO:0000313" key="4">
    <source>
        <dbReference type="Proteomes" id="UP000219068"/>
    </source>
</evidence>
<organism evidence="3 4">
    <name type="scientific">Thalassospira xiamenensis</name>
    <dbReference type="NCBI Taxonomy" id="220697"/>
    <lineage>
        <taxon>Bacteria</taxon>
        <taxon>Pseudomonadati</taxon>
        <taxon>Pseudomonadota</taxon>
        <taxon>Alphaproteobacteria</taxon>
        <taxon>Rhodospirillales</taxon>
        <taxon>Thalassospiraceae</taxon>
        <taxon>Thalassospira</taxon>
    </lineage>
</organism>
<dbReference type="PANTHER" id="PTHR43581">
    <property type="entry name" value="ATP/GTP PHOSPHATASE"/>
    <property type="match status" value="1"/>
</dbReference>
<dbReference type="EMBL" id="OBMM01000001">
    <property type="protein sequence ID" value="SOB89369.1"/>
    <property type="molecule type" value="Genomic_DNA"/>
</dbReference>